<dbReference type="GO" id="GO:0005829">
    <property type="term" value="C:cytosol"/>
    <property type="evidence" value="ECO:0007669"/>
    <property type="project" value="TreeGrafter"/>
</dbReference>
<evidence type="ECO:0000313" key="5">
    <source>
        <dbReference type="EMBL" id="RAQ29337.1"/>
    </source>
</evidence>
<dbReference type="InterPro" id="IPR000595">
    <property type="entry name" value="cNMP-bd_dom"/>
</dbReference>
<dbReference type="Proteomes" id="UP000249377">
    <property type="component" value="Unassembled WGS sequence"/>
</dbReference>
<dbReference type="CDD" id="cd00092">
    <property type="entry name" value="HTH_CRP"/>
    <property type="match status" value="1"/>
</dbReference>
<dbReference type="CDD" id="cd00038">
    <property type="entry name" value="CAP_ED"/>
    <property type="match status" value="1"/>
</dbReference>
<dbReference type="SUPFAM" id="SSF51206">
    <property type="entry name" value="cAMP-binding domain-like"/>
    <property type="match status" value="1"/>
</dbReference>
<dbReference type="InterPro" id="IPR012318">
    <property type="entry name" value="HTH_CRP"/>
</dbReference>
<organism evidence="5 6">
    <name type="scientific">Hydrogeniiclostridium mannosilyticum</name>
    <dbReference type="NCBI Taxonomy" id="2764322"/>
    <lineage>
        <taxon>Bacteria</taxon>
        <taxon>Bacillati</taxon>
        <taxon>Bacillota</taxon>
        <taxon>Clostridia</taxon>
        <taxon>Eubacteriales</taxon>
        <taxon>Acutalibacteraceae</taxon>
        <taxon>Hydrogeniiclostridium</taxon>
    </lineage>
</organism>
<dbReference type="PANTHER" id="PTHR24567">
    <property type="entry name" value="CRP FAMILY TRANSCRIPTIONAL REGULATORY PROTEIN"/>
    <property type="match status" value="1"/>
</dbReference>
<proteinExistence type="predicted"/>
<dbReference type="GO" id="GO:0003700">
    <property type="term" value="F:DNA-binding transcription factor activity"/>
    <property type="evidence" value="ECO:0007669"/>
    <property type="project" value="TreeGrafter"/>
</dbReference>
<keyword evidence="6" id="KW-1185">Reference proteome</keyword>
<keyword evidence="1" id="KW-0805">Transcription regulation</keyword>
<dbReference type="EMBL" id="QLYR01000003">
    <property type="protein sequence ID" value="RAQ29337.1"/>
    <property type="molecule type" value="Genomic_DNA"/>
</dbReference>
<comment type="caution">
    <text evidence="5">The sequence shown here is derived from an EMBL/GenBank/DDBJ whole genome shotgun (WGS) entry which is preliminary data.</text>
</comment>
<evidence type="ECO:0000256" key="1">
    <source>
        <dbReference type="ARBA" id="ARBA00023015"/>
    </source>
</evidence>
<reference evidence="5 6" key="1">
    <citation type="submission" date="2018-06" db="EMBL/GenBank/DDBJ databases">
        <title>Noncontiguous genome sequence of Ruminococcaceae bacterium ASD2818.</title>
        <authorList>
            <person name="Chaplin A.V."/>
            <person name="Sokolova S.R."/>
            <person name="Kochetkova T.O."/>
            <person name="Goltsov A.Y."/>
            <person name="Trofimov D.Y."/>
            <person name="Efimov B.A."/>
        </authorList>
    </citation>
    <scope>NUCLEOTIDE SEQUENCE [LARGE SCALE GENOMIC DNA]</scope>
    <source>
        <strain evidence="5 6">ASD2818</strain>
    </source>
</reference>
<dbReference type="InterPro" id="IPR014710">
    <property type="entry name" value="RmlC-like_jellyroll"/>
</dbReference>
<dbReference type="InterPro" id="IPR050397">
    <property type="entry name" value="Env_Response_Regulators"/>
</dbReference>
<dbReference type="PANTHER" id="PTHR24567:SF74">
    <property type="entry name" value="HTH-TYPE TRANSCRIPTIONAL REGULATOR ARCR"/>
    <property type="match status" value="1"/>
</dbReference>
<dbReference type="InterPro" id="IPR036388">
    <property type="entry name" value="WH-like_DNA-bd_sf"/>
</dbReference>
<dbReference type="Pfam" id="PF13545">
    <property type="entry name" value="HTH_Crp_2"/>
    <property type="match status" value="1"/>
</dbReference>
<dbReference type="AlphaFoldDB" id="A0A328UC12"/>
<dbReference type="PROSITE" id="PS51063">
    <property type="entry name" value="HTH_CRP_2"/>
    <property type="match status" value="1"/>
</dbReference>
<name>A0A328UC12_9FIRM</name>
<accession>A0A328UC12</accession>
<keyword evidence="2" id="KW-0238">DNA-binding</keyword>
<dbReference type="GO" id="GO:0003677">
    <property type="term" value="F:DNA binding"/>
    <property type="evidence" value="ECO:0007669"/>
    <property type="project" value="UniProtKB-KW"/>
</dbReference>
<sequence>MTELEAYLPFWGKLIPGQREQLRASAVRRVFEKGDNVRRGPEHCIGLLMVCSGQLRVYITSDSGREVTLYRLFERDICLLSASCMMPNIQFEVSVQAWERTEVVVIPAAVYQELAKTSLPVAAYTSDLMAARLSDVMWLLDQVMNKSFDSRLAAFLLEEAGESMVLQRTHEEIARYLGSAREVVTRMLRYFQDEGAVSLSRGVVHIRDAALLKRYARESLR</sequence>
<evidence type="ECO:0000256" key="2">
    <source>
        <dbReference type="ARBA" id="ARBA00023125"/>
    </source>
</evidence>
<feature type="domain" description="HTH crp-type" evidence="4">
    <location>
        <begin position="146"/>
        <end position="210"/>
    </location>
</feature>
<dbReference type="Gene3D" id="1.10.10.10">
    <property type="entry name" value="Winged helix-like DNA-binding domain superfamily/Winged helix DNA-binding domain"/>
    <property type="match status" value="1"/>
</dbReference>
<dbReference type="Pfam" id="PF00027">
    <property type="entry name" value="cNMP_binding"/>
    <property type="match status" value="1"/>
</dbReference>
<dbReference type="PRINTS" id="PR00034">
    <property type="entry name" value="HTHCRP"/>
</dbReference>
<evidence type="ECO:0000256" key="3">
    <source>
        <dbReference type="ARBA" id="ARBA00023163"/>
    </source>
</evidence>
<dbReference type="InterPro" id="IPR036390">
    <property type="entry name" value="WH_DNA-bd_sf"/>
</dbReference>
<evidence type="ECO:0000259" key="4">
    <source>
        <dbReference type="PROSITE" id="PS51063"/>
    </source>
</evidence>
<gene>
    <name evidence="5" type="ORF">DPQ25_06835</name>
</gene>
<dbReference type="InterPro" id="IPR018490">
    <property type="entry name" value="cNMP-bd_dom_sf"/>
</dbReference>
<evidence type="ECO:0000313" key="6">
    <source>
        <dbReference type="Proteomes" id="UP000249377"/>
    </source>
</evidence>
<dbReference type="Gene3D" id="2.60.120.10">
    <property type="entry name" value="Jelly Rolls"/>
    <property type="match status" value="1"/>
</dbReference>
<dbReference type="SUPFAM" id="SSF46785">
    <property type="entry name" value="Winged helix' DNA-binding domain"/>
    <property type="match status" value="1"/>
</dbReference>
<protein>
    <submittedName>
        <fullName evidence="5">Crp/Fnr family transcriptional regulator</fullName>
    </submittedName>
</protein>
<dbReference type="SMART" id="SM00419">
    <property type="entry name" value="HTH_CRP"/>
    <property type="match status" value="1"/>
</dbReference>
<keyword evidence="3" id="KW-0804">Transcription</keyword>